<dbReference type="Pfam" id="PF00008">
    <property type="entry name" value="EGF"/>
    <property type="match status" value="1"/>
</dbReference>
<feature type="domain" description="Laminin G" evidence="6">
    <location>
        <begin position="328"/>
        <end position="506"/>
    </location>
</feature>
<dbReference type="PROSITE" id="PS01186">
    <property type="entry name" value="EGF_2"/>
    <property type="match status" value="2"/>
</dbReference>
<dbReference type="PROSITE" id="PS00022">
    <property type="entry name" value="EGF_1"/>
    <property type="match status" value="3"/>
</dbReference>
<dbReference type="GO" id="GO:0005509">
    <property type="term" value="F:calcium ion binding"/>
    <property type="evidence" value="ECO:0007669"/>
    <property type="project" value="InterPro"/>
</dbReference>
<evidence type="ECO:0000256" key="3">
    <source>
        <dbReference type="PROSITE-ProRule" id="PRU00076"/>
    </source>
</evidence>
<feature type="chain" id="PRO_5028274403" evidence="5">
    <location>
        <begin position="34"/>
        <end position="943"/>
    </location>
</feature>
<keyword evidence="3" id="KW-0245">EGF-like domain</keyword>
<gene>
    <name evidence="9" type="primary">LOC116308739</name>
</gene>
<dbReference type="SMART" id="SM00179">
    <property type="entry name" value="EGF_CA"/>
    <property type="match status" value="3"/>
</dbReference>
<sequence>MRQTMILLKSLLPSSVFLAVMCLLLLQLNYIRAGPIFNGSGRKMSGDEILKNITICDYEKEGCEPIRTETSQTASASPVHEDSPNSMSTMSLKTLQDSKDSTNIMYLIGQPLFHGDSFMVLPKLPFTARRSFELTITFKANSEDGLLLFSGGPTSNQKDFFALVLRKRKVELRFSNGGDIAVLQTAQNITLGIWHKVVVFRDRRDGYLMLDHGLLIRGSTTRNQEQMDLLAPLYLGGIPDNRLTKENISYSAGFKGCVKSLVVDGKRMDLRFPGGEVVRAHNIDECTNSLQECQCQVKDSCHFSDTGEPVCACPLGTAGKHCEREMSLQIPSFTGNSYLTYPSLGDISSKSFTIRLVLKPMSDTGLIMLNADRTSGQGDFFSLALREGNIEFMFDCGSGPAVIRSKNTIMVDHWHTITLWRNGAQGSLTLDDEEPVFGKSQGRLRHIRLRQNLFVGGMKGYQQQPYEVGMNWGFSGCIQKVTINDGEMDLTSPLSGINVDNSDHVCVTQPICLNGGTCHADMDNFKCECYVGYTGMFCEKELTVKMPSFAGSSYLAYPSLGKESEKGFSISLVLKAKTATGLILFSGQHDEKSVDFVSLALRDGRVEYMFDCGSGPVLIRSHLSVTVDQWHTITFSRSGNKGKLVLDDGVAVLGKSPGSFSRITFHNHLFIGGMKDYSKQPLSIGMKTGFVGCIQKITVNSKSLVLSSPHSGVNVVNCDHVCVTHYMCMNEGLCHASMESFKCQCPFGYTGKMCEEAVSIDGYEFDGQSFFTINRKKVTKRISGFNTNIRIDIKTLLRRGVIFFVHQPLLANSSWFLVGLTDGFLQVRIKRKNHQDTFIKSRTRINDGLWHKVLIRRTLSTLFVQIDSGTPRKKLVDRFFLRFHPGEMLLGGFPSQAALIKGSNWPTFQGSIRELMIGGKRVDIKNEVSSQIKARLYRTSSIH</sequence>
<dbReference type="InterPro" id="IPR050372">
    <property type="entry name" value="Neurexin-related_CASP"/>
</dbReference>
<dbReference type="FunCoup" id="A0A6P8J5T4">
    <property type="interactions" value="86"/>
</dbReference>
<feature type="domain" description="EGF-like" evidence="7">
    <location>
        <begin position="719"/>
        <end position="755"/>
    </location>
</feature>
<name>A0A6P8J5T4_ACTTE</name>
<dbReference type="RefSeq" id="XP_031575079.1">
    <property type="nucleotide sequence ID" value="XM_031719219.1"/>
</dbReference>
<feature type="domain" description="EGF-like" evidence="7">
    <location>
        <begin position="289"/>
        <end position="323"/>
    </location>
</feature>
<dbReference type="GeneID" id="116308739"/>
<comment type="caution">
    <text evidence="3">Lacks conserved residue(s) required for the propagation of feature annotation.</text>
</comment>
<evidence type="ECO:0000259" key="6">
    <source>
        <dbReference type="PROSITE" id="PS50025"/>
    </source>
</evidence>
<comment type="similarity">
    <text evidence="1">Belongs to the EGF domain peptide family.</text>
</comment>
<dbReference type="SMART" id="SM00282">
    <property type="entry name" value="LamG"/>
    <property type="match status" value="4"/>
</dbReference>
<organism evidence="8 9">
    <name type="scientific">Actinia tenebrosa</name>
    <name type="common">Australian red waratah sea anemone</name>
    <dbReference type="NCBI Taxonomy" id="6105"/>
    <lineage>
        <taxon>Eukaryota</taxon>
        <taxon>Metazoa</taxon>
        <taxon>Cnidaria</taxon>
        <taxon>Anthozoa</taxon>
        <taxon>Hexacorallia</taxon>
        <taxon>Actiniaria</taxon>
        <taxon>Actiniidae</taxon>
        <taxon>Actinia</taxon>
    </lineage>
</organism>
<dbReference type="Gene3D" id="2.10.25.10">
    <property type="entry name" value="Laminin"/>
    <property type="match status" value="2"/>
</dbReference>
<feature type="disulfide bond" evidence="3">
    <location>
        <begin position="313"/>
        <end position="322"/>
    </location>
</feature>
<dbReference type="InParanoid" id="A0A6P8J5T4"/>
<dbReference type="CDD" id="cd00110">
    <property type="entry name" value="LamG"/>
    <property type="match status" value="4"/>
</dbReference>
<feature type="disulfide bond" evidence="3">
    <location>
        <begin position="529"/>
        <end position="538"/>
    </location>
</feature>
<feature type="domain" description="EGF-like" evidence="7">
    <location>
        <begin position="502"/>
        <end position="539"/>
    </location>
</feature>
<keyword evidence="5" id="KW-0732">Signal</keyword>
<dbReference type="InterPro" id="IPR001791">
    <property type="entry name" value="Laminin_G"/>
</dbReference>
<keyword evidence="8" id="KW-1185">Reference proteome</keyword>
<reference evidence="9" key="1">
    <citation type="submission" date="2025-08" db="UniProtKB">
        <authorList>
            <consortium name="RefSeq"/>
        </authorList>
    </citation>
    <scope>IDENTIFICATION</scope>
</reference>
<dbReference type="OrthoDB" id="5951411at2759"/>
<dbReference type="Gene3D" id="2.60.120.200">
    <property type="match status" value="4"/>
</dbReference>
<dbReference type="Pfam" id="PF00054">
    <property type="entry name" value="Laminin_G_1"/>
    <property type="match status" value="3"/>
</dbReference>
<dbReference type="PANTHER" id="PTHR15036:SF85">
    <property type="entry name" value="SP2353, ISOFORM A"/>
    <property type="match status" value="1"/>
</dbReference>
<dbReference type="SUPFAM" id="SSF49899">
    <property type="entry name" value="Concanavalin A-like lectins/glucanases"/>
    <property type="match status" value="4"/>
</dbReference>
<dbReference type="PROSITE" id="PS50026">
    <property type="entry name" value="EGF_3"/>
    <property type="match status" value="3"/>
</dbReference>
<feature type="region of interest" description="Disordered" evidence="4">
    <location>
        <begin position="68"/>
        <end position="89"/>
    </location>
</feature>
<dbReference type="AlphaFoldDB" id="A0A6P8J5T4"/>
<dbReference type="CDD" id="cd00054">
    <property type="entry name" value="EGF_CA"/>
    <property type="match status" value="2"/>
</dbReference>
<protein>
    <submittedName>
        <fullName evidence="9">Pikachurin-like</fullName>
    </submittedName>
</protein>
<evidence type="ECO:0000256" key="2">
    <source>
        <dbReference type="ARBA" id="ARBA00023157"/>
    </source>
</evidence>
<dbReference type="InterPro" id="IPR000742">
    <property type="entry name" value="EGF"/>
</dbReference>
<accession>A0A6P8J5T4</accession>
<feature type="domain" description="Laminin G" evidence="6">
    <location>
        <begin position="544"/>
        <end position="718"/>
    </location>
</feature>
<dbReference type="Proteomes" id="UP000515163">
    <property type="component" value="Unplaced"/>
</dbReference>
<dbReference type="KEGG" id="aten:116308739"/>
<evidence type="ECO:0000313" key="8">
    <source>
        <dbReference type="Proteomes" id="UP000515163"/>
    </source>
</evidence>
<dbReference type="PANTHER" id="PTHR15036">
    <property type="entry name" value="PIKACHURIN-LIKE PROTEIN"/>
    <property type="match status" value="1"/>
</dbReference>
<feature type="signal peptide" evidence="5">
    <location>
        <begin position="1"/>
        <end position="33"/>
    </location>
</feature>
<dbReference type="InterPro" id="IPR013320">
    <property type="entry name" value="ConA-like_dom_sf"/>
</dbReference>
<dbReference type="SMART" id="SM00181">
    <property type="entry name" value="EGF"/>
    <property type="match status" value="3"/>
</dbReference>
<evidence type="ECO:0000256" key="4">
    <source>
        <dbReference type="SAM" id="MobiDB-lite"/>
    </source>
</evidence>
<proteinExistence type="inferred from homology"/>
<evidence type="ECO:0000313" key="9">
    <source>
        <dbReference type="RefSeq" id="XP_031575079.1"/>
    </source>
</evidence>
<dbReference type="Pfam" id="PF02210">
    <property type="entry name" value="Laminin_G_2"/>
    <property type="match status" value="1"/>
</dbReference>
<feature type="domain" description="Laminin G" evidence="6">
    <location>
        <begin position="762"/>
        <end position="943"/>
    </location>
</feature>
<dbReference type="InterPro" id="IPR001881">
    <property type="entry name" value="EGF-like_Ca-bd_dom"/>
</dbReference>
<dbReference type="PROSITE" id="PS50025">
    <property type="entry name" value="LAM_G_DOMAIN"/>
    <property type="match status" value="4"/>
</dbReference>
<feature type="disulfide bond" evidence="3">
    <location>
        <begin position="745"/>
        <end position="754"/>
    </location>
</feature>
<keyword evidence="2 3" id="KW-1015">Disulfide bond</keyword>
<evidence type="ECO:0000256" key="5">
    <source>
        <dbReference type="SAM" id="SignalP"/>
    </source>
</evidence>
<evidence type="ECO:0000256" key="1">
    <source>
        <dbReference type="ARBA" id="ARBA00006373"/>
    </source>
</evidence>
<feature type="domain" description="Laminin G" evidence="6">
    <location>
        <begin position="108"/>
        <end position="286"/>
    </location>
</feature>
<evidence type="ECO:0000259" key="7">
    <source>
        <dbReference type="PROSITE" id="PS50026"/>
    </source>
</evidence>